<dbReference type="RefSeq" id="WP_128199471.1">
    <property type="nucleotide sequence ID" value="NZ_SACT01000006.1"/>
</dbReference>
<dbReference type="GO" id="GO:0006417">
    <property type="term" value="P:regulation of translation"/>
    <property type="evidence" value="ECO:0007669"/>
    <property type="project" value="TreeGrafter"/>
</dbReference>
<dbReference type="InterPro" id="IPR018764">
    <property type="entry name" value="RskA_C"/>
</dbReference>
<dbReference type="PANTHER" id="PTHR37461">
    <property type="entry name" value="ANTI-SIGMA-K FACTOR RSKA"/>
    <property type="match status" value="1"/>
</dbReference>
<accession>A0A3S2TKN3</accession>
<protein>
    <recommendedName>
        <fullName evidence="1">Anti-sigma K factor RskA C-terminal domain-containing protein</fullName>
    </recommendedName>
</protein>
<dbReference type="GO" id="GO:0016989">
    <property type="term" value="F:sigma factor antagonist activity"/>
    <property type="evidence" value="ECO:0007669"/>
    <property type="project" value="TreeGrafter"/>
</dbReference>
<evidence type="ECO:0000259" key="1">
    <source>
        <dbReference type="Pfam" id="PF10099"/>
    </source>
</evidence>
<proteinExistence type="predicted"/>
<dbReference type="PANTHER" id="PTHR37461:SF1">
    <property type="entry name" value="ANTI-SIGMA-K FACTOR RSKA"/>
    <property type="match status" value="1"/>
</dbReference>
<evidence type="ECO:0000313" key="2">
    <source>
        <dbReference type="EMBL" id="RVT49961.1"/>
    </source>
</evidence>
<organism evidence="2 3">
    <name type="scientific">Rubrivivax albus</name>
    <dbReference type="NCBI Taxonomy" id="2499835"/>
    <lineage>
        <taxon>Bacteria</taxon>
        <taxon>Pseudomonadati</taxon>
        <taxon>Pseudomonadota</taxon>
        <taxon>Betaproteobacteria</taxon>
        <taxon>Burkholderiales</taxon>
        <taxon>Sphaerotilaceae</taxon>
        <taxon>Rubrivivax</taxon>
    </lineage>
</organism>
<gene>
    <name evidence="2" type="ORF">ENE75_16690</name>
</gene>
<keyword evidence="3" id="KW-1185">Reference proteome</keyword>
<dbReference type="Proteomes" id="UP000288178">
    <property type="component" value="Unassembled WGS sequence"/>
</dbReference>
<sequence>MDYSRPALADRLAAAYVLGTLRGPARRRFEALLPAHPALRTAVTAWQGRLVPLSTSVAPVEPPAAAWAGIEATLFGTGTGNATATATPPTPWWQRLALWRGIAGLSTAAAVALTVVSVQTPPPQAPVLIVMGASDDAARAMNASFVASVSADGRALVLRPVGAVQVAPDRALELWAVPPDGAPRSLGLVRADASTTLIRTQLLRDTAAFAVSVEPPGGSPTGAPTGPIVSVGKLEI</sequence>
<dbReference type="EMBL" id="SACT01000006">
    <property type="protein sequence ID" value="RVT49961.1"/>
    <property type="molecule type" value="Genomic_DNA"/>
</dbReference>
<name>A0A3S2TKN3_9BURK</name>
<dbReference type="Pfam" id="PF10099">
    <property type="entry name" value="RskA_C"/>
    <property type="match status" value="1"/>
</dbReference>
<dbReference type="GO" id="GO:0005886">
    <property type="term" value="C:plasma membrane"/>
    <property type="evidence" value="ECO:0007669"/>
    <property type="project" value="InterPro"/>
</dbReference>
<dbReference type="AlphaFoldDB" id="A0A3S2TKN3"/>
<dbReference type="OrthoDB" id="8617430at2"/>
<reference evidence="2 3" key="1">
    <citation type="submission" date="2019-01" db="EMBL/GenBank/DDBJ databases">
        <authorList>
            <person name="Chen W.-M."/>
        </authorList>
    </citation>
    <scope>NUCLEOTIDE SEQUENCE [LARGE SCALE GENOMIC DNA]</scope>
    <source>
        <strain evidence="2 3">ICH-3</strain>
    </source>
</reference>
<dbReference type="InterPro" id="IPR051474">
    <property type="entry name" value="Anti-sigma-K/W_factor"/>
</dbReference>
<evidence type="ECO:0000313" key="3">
    <source>
        <dbReference type="Proteomes" id="UP000288178"/>
    </source>
</evidence>
<comment type="caution">
    <text evidence="2">The sequence shown here is derived from an EMBL/GenBank/DDBJ whole genome shotgun (WGS) entry which is preliminary data.</text>
</comment>
<feature type="domain" description="Anti-sigma K factor RskA C-terminal" evidence="1">
    <location>
        <begin position="105"/>
        <end position="228"/>
    </location>
</feature>